<accession>A0A2S4VQJ3</accession>
<keyword evidence="3" id="KW-1185">Reference proteome</keyword>
<dbReference type="VEuPathDB" id="FungiDB:PSTT_04989"/>
<reference evidence="2" key="1">
    <citation type="submission" date="2017-12" db="EMBL/GenBank/DDBJ databases">
        <title>Gene loss provides genomic basis for host adaptation in cereal stripe rust fungi.</title>
        <authorList>
            <person name="Xia C."/>
        </authorList>
    </citation>
    <scope>NUCLEOTIDE SEQUENCE [LARGE SCALE GENOMIC DNA]</scope>
    <source>
        <strain evidence="2">93-210</strain>
    </source>
</reference>
<dbReference type="AlphaFoldDB" id="A0A2S4VQJ3"/>
<dbReference type="EMBL" id="PKSL01000036">
    <property type="protein sequence ID" value="POW11811.1"/>
    <property type="molecule type" value="Genomic_DNA"/>
</dbReference>
<sequence>MSDNTSLPKPEGSSPFMVTKLVAKLNELSKLVRVPSAQWNSKIPRMCQLVTSMQHLINDTNTRNAPLDKLATLVHEIAELEKSIAQFPQATIRDCTLHILHSLTTMSGQLFYANQPQTQLNATILKLENAVAKQGSKINSINQQLHIFVEKAEKAEERVAKAEKMNAAYDFVHSVKRILCSHLKVNHQNYSITIAQALRSGATDWATVQTILQLEDQSSESLLKTLHKIKDERLEYGHASKATAKDLVLSTSYKTASLWGLRVC</sequence>
<proteinExistence type="predicted"/>
<evidence type="ECO:0000256" key="1">
    <source>
        <dbReference type="SAM" id="Coils"/>
    </source>
</evidence>
<name>A0A2S4VQJ3_9BASI</name>
<protein>
    <submittedName>
        <fullName evidence="2">Uncharacterized protein</fullName>
    </submittedName>
</protein>
<evidence type="ECO:0000313" key="2">
    <source>
        <dbReference type="EMBL" id="POW11811.1"/>
    </source>
</evidence>
<dbReference type="Proteomes" id="UP000239156">
    <property type="component" value="Unassembled WGS sequence"/>
</dbReference>
<keyword evidence="1" id="KW-0175">Coiled coil</keyword>
<feature type="coiled-coil region" evidence="1">
    <location>
        <begin position="138"/>
        <end position="165"/>
    </location>
</feature>
<organism evidence="2 3">
    <name type="scientific">Puccinia striiformis</name>
    <dbReference type="NCBI Taxonomy" id="27350"/>
    <lineage>
        <taxon>Eukaryota</taxon>
        <taxon>Fungi</taxon>
        <taxon>Dikarya</taxon>
        <taxon>Basidiomycota</taxon>
        <taxon>Pucciniomycotina</taxon>
        <taxon>Pucciniomycetes</taxon>
        <taxon>Pucciniales</taxon>
        <taxon>Pucciniaceae</taxon>
        <taxon>Puccinia</taxon>
    </lineage>
</organism>
<dbReference type="VEuPathDB" id="FungiDB:PSHT_00176"/>
<evidence type="ECO:0000313" key="3">
    <source>
        <dbReference type="Proteomes" id="UP000239156"/>
    </source>
</evidence>
<gene>
    <name evidence="2" type="ORF">PSTT_04989</name>
</gene>
<comment type="caution">
    <text evidence="2">The sequence shown here is derived from an EMBL/GenBank/DDBJ whole genome shotgun (WGS) entry which is preliminary data.</text>
</comment>